<keyword evidence="2 6" id="KW-0378">Hydrolase</keyword>
<dbReference type="KEGG" id="sng:SNE_A14390"/>
<dbReference type="EC" id="3.2.1.68" evidence="6"/>
<dbReference type="PIRSF" id="PIRSF000463">
    <property type="entry name" value="GlgB"/>
    <property type="match status" value="1"/>
</dbReference>
<dbReference type="GO" id="GO:0003844">
    <property type="term" value="F:1,4-alpha-glucan branching enzyme activity"/>
    <property type="evidence" value="ECO:0007669"/>
    <property type="project" value="InterPro"/>
</dbReference>
<evidence type="ECO:0000256" key="3">
    <source>
        <dbReference type="ARBA" id="ARBA00022946"/>
    </source>
</evidence>
<sequence>MNPSFTTGSKLPLGSSPTEKGINFAVYSHHATNIKLRLFEIGQKTPFAEFPMERSDDYWHLCVTNLPYTFEYTYQAEGPYDPSKGLLFCKEMDLVDPYARAVNASDTWGNHHTPMRALYETKMPFDWEHTSRPMIPAEDLIIYEMHVRSFTMHPSSGSKNPGTFLGMIEKIPYLKKLGINAVELMPIHEFNETENLRRSPGTGGKLFNYWGYSTSNFFAPMRRFGKEEDLKFLIRELHREGIEVILDVVYNHTSEGNDQNYYHSFRGLDNPTYYIIDENGYHNYTGCGNTLKCQHPVVQDFILDSLRYWVTEFHVDGFRFDLASIMTRGEDGKPIQDPPLIKRIASDPILAPTKMIAEPWDPAGLYQVGTFPSWRFAEWNGKFRDDVRKFIRGDGNIEAMKNRLLGSPDVYTEKGTPQHSINFITVHDGFTLHDLVSYNEKHNEQNGEQNQDGANDNESWNCGVEGKTTDQAILNLRLQQMRNFMVALFIAQGIPMLLMGDEYAHTREGNNNAYCQDNELNYFLWDQASPLFEFIQKLIALRKSHPIFRQKTFPSAVKWEEKDYLGLTLGEELFIAFNPSAQEYQLEKEGWEILLSTASQVQTLDKLQPYTSVLFGKKKAL</sequence>
<protein>
    <submittedName>
        <fullName evidence="6">Isoamylase 3, chloroplastic</fullName>
        <ecNumber evidence="6">3.2.1.68</ecNumber>
    </submittedName>
</protein>
<dbReference type="Pfam" id="PF02922">
    <property type="entry name" value="CBM_48"/>
    <property type="match status" value="1"/>
</dbReference>
<dbReference type="Proteomes" id="UP000000496">
    <property type="component" value="Chromosome gsn.131"/>
</dbReference>
<dbReference type="STRING" id="331113.SNE_A14390"/>
<keyword evidence="6" id="KW-0326">Glycosidase</keyword>
<proteinExistence type="inferred from homology"/>
<gene>
    <name evidence="6" type="primary">isA3</name>
    <name evidence="6" type="ordered locus">SNE_A14390</name>
</gene>
<dbReference type="eggNOG" id="COG1523">
    <property type="taxonomic scope" value="Bacteria"/>
</dbReference>
<keyword evidence="3" id="KW-0809">Transit peptide</keyword>
<evidence type="ECO:0000259" key="5">
    <source>
        <dbReference type="SMART" id="SM00642"/>
    </source>
</evidence>
<feature type="compositionally biased region" description="Polar residues" evidence="4">
    <location>
        <begin position="446"/>
        <end position="460"/>
    </location>
</feature>
<dbReference type="InterPro" id="IPR014756">
    <property type="entry name" value="Ig_E-set"/>
</dbReference>
<dbReference type="AlphaFoldDB" id="F8L907"/>
<dbReference type="CDD" id="cd02856">
    <property type="entry name" value="E_set_GDE_Isoamylase_N"/>
    <property type="match status" value="1"/>
</dbReference>
<dbReference type="EMBL" id="FR872582">
    <property type="protein sequence ID" value="CCB89316.1"/>
    <property type="molecule type" value="Genomic_DNA"/>
</dbReference>
<dbReference type="SUPFAM" id="SSF51445">
    <property type="entry name" value="(Trans)glycosidases"/>
    <property type="match status" value="1"/>
</dbReference>
<organism evidence="6 7">
    <name type="scientific">Simkania negevensis (strain ATCC VR-1471 / DSM 27360 / Z)</name>
    <dbReference type="NCBI Taxonomy" id="331113"/>
    <lineage>
        <taxon>Bacteria</taxon>
        <taxon>Pseudomonadati</taxon>
        <taxon>Chlamydiota</taxon>
        <taxon>Chlamydiia</taxon>
        <taxon>Parachlamydiales</taxon>
        <taxon>Simkaniaceae</taxon>
        <taxon>Simkania</taxon>
    </lineage>
</organism>
<evidence type="ECO:0000313" key="6">
    <source>
        <dbReference type="EMBL" id="CCB89316.1"/>
    </source>
</evidence>
<dbReference type="RefSeq" id="WP_013943783.1">
    <property type="nucleotide sequence ID" value="NC_015713.1"/>
</dbReference>
<dbReference type="Pfam" id="PF00128">
    <property type="entry name" value="Alpha-amylase"/>
    <property type="match status" value="1"/>
</dbReference>
<evidence type="ECO:0000256" key="1">
    <source>
        <dbReference type="ARBA" id="ARBA00008061"/>
    </source>
</evidence>
<dbReference type="InterPro" id="IPR006047">
    <property type="entry name" value="GH13_cat_dom"/>
</dbReference>
<dbReference type="InterPro" id="IPR004193">
    <property type="entry name" value="Glyco_hydro_13_N"/>
</dbReference>
<feature type="domain" description="Glycosyl hydrolase family 13 catalytic" evidence="5">
    <location>
        <begin position="144"/>
        <end position="542"/>
    </location>
</feature>
<dbReference type="HOGENOM" id="CLU_011725_1_1_0"/>
<dbReference type="OrthoDB" id="9761875at2"/>
<dbReference type="InterPro" id="IPR017853">
    <property type="entry name" value="GH"/>
</dbReference>
<evidence type="ECO:0000256" key="2">
    <source>
        <dbReference type="ARBA" id="ARBA00022801"/>
    </source>
</evidence>
<dbReference type="InterPro" id="IPR013783">
    <property type="entry name" value="Ig-like_fold"/>
</dbReference>
<comment type="similarity">
    <text evidence="1">Belongs to the glycosyl hydrolase 13 family.</text>
</comment>
<dbReference type="PANTHER" id="PTHR43002">
    <property type="entry name" value="GLYCOGEN DEBRANCHING ENZYME"/>
    <property type="match status" value="1"/>
</dbReference>
<reference evidence="6 7" key="2">
    <citation type="journal article" date="2011" name="Mol. Biol. Evol.">
        <title>Unity in variety--the pan-genome of the Chlamydiae.</title>
        <authorList>
            <person name="Collingro A."/>
            <person name="Tischler P."/>
            <person name="Weinmaier T."/>
            <person name="Penz T."/>
            <person name="Heinz E."/>
            <person name="Brunham R.C."/>
            <person name="Read T.D."/>
            <person name="Bavoil P.M."/>
            <person name="Sachse K."/>
            <person name="Kahane S."/>
            <person name="Friedman M.G."/>
            <person name="Rattei T."/>
            <person name="Myers G.S."/>
            <person name="Horn M."/>
        </authorList>
    </citation>
    <scope>NUCLEOTIDE SEQUENCE [LARGE SCALE GENOMIC DNA]</scope>
    <source>
        <strain evidence="7">ATCC VR-1471 / Z</strain>
    </source>
</reference>
<dbReference type="CDD" id="cd11326">
    <property type="entry name" value="AmyAc_Glg_debranch"/>
    <property type="match status" value="1"/>
</dbReference>
<evidence type="ECO:0000256" key="4">
    <source>
        <dbReference type="SAM" id="MobiDB-lite"/>
    </source>
</evidence>
<dbReference type="GO" id="GO:0005978">
    <property type="term" value="P:glycogen biosynthetic process"/>
    <property type="evidence" value="ECO:0007669"/>
    <property type="project" value="InterPro"/>
</dbReference>
<evidence type="ECO:0000313" key="7">
    <source>
        <dbReference type="Proteomes" id="UP000000496"/>
    </source>
</evidence>
<dbReference type="GO" id="GO:0019156">
    <property type="term" value="F:isoamylase activity"/>
    <property type="evidence" value="ECO:0007669"/>
    <property type="project" value="UniProtKB-EC"/>
</dbReference>
<dbReference type="SUPFAM" id="SSF81296">
    <property type="entry name" value="E set domains"/>
    <property type="match status" value="1"/>
</dbReference>
<dbReference type="InterPro" id="IPR044505">
    <property type="entry name" value="GlgX_Isoamylase_N_E_set"/>
</dbReference>
<dbReference type="InterPro" id="IPR037439">
    <property type="entry name" value="Branching_enzy"/>
</dbReference>
<dbReference type="SMART" id="SM00642">
    <property type="entry name" value="Aamy"/>
    <property type="match status" value="1"/>
</dbReference>
<name>F8L907_SIMNZ</name>
<reference key="1">
    <citation type="journal article" date="2011" name="Mol. Biol. Evol.">
        <title>Unity in variety -- the pan-genome of the Chlamydiae.</title>
        <authorList>
            <person name="Collingro A."/>
            <person name="Tischler P."/>
            <person name="Weinmaier T."/>
            <person name="Penz T."/>
            <person name="Heinz E."/>
            <person name="Brunham R.C."/>
            <person name="Read T.D."/>
            <person name="Bavoil P.M."/>
            <person name="Sachse K."/>
            <person name="Kahane S."/>
            <person name="Friedman M.G."/>
            <person name="Rattei T."/>
            <person name="Myers G.S.A."/>
            <person name="Horn M."/>
        </authorList>
    </citation>
    <scope>NUCLEOTIDE SEQUENCE</scope>
    <source>
        <strain>Z</strain>
    </source>
</reference>
<dbReference type="Gene3D" id="2.60.40.10">
    <property type="entry name" value="Immunoglobulins"/>
    <property type="match status" value="1"/>
</dbReference>
<feature type="region of interest" description="Disordered" evidence="4">
    <location>
        <begin position="442"/>
        <end position="462"/>
    </location>
</feature>
<dbReference type="Gene3D" id="3.20.20.80">
    <property type="entry name" value="Glycosidases"/>
    <property type="match status" value="1"/>
</dbReference>
<accession>F8L907</accession>
<dbReference type="FunFam" id="3.20.20.80:FF:000054">
    <property type="entry name" value="Glycogen debranching enzyme"/>
    <property type="match status" value="1"/>
</dbReference>
<keyword evidence="7" id="KW-1185">Reference proteome</keyword>